<reference evidence="3" key="1">
    <citation type="submission" date="2016-10" db="EMBL/GenBank/DDBJ databases">
        <authorList>
            <person name="Varghese N."/>
            <person name="Submissions S."/>
        </authorList>
    </citation>
    <scope>NUCLEOTIDE SEQUENCE [LARGE SCALE GENOMIC DNA]</scope>
    <source>
        <strain evidence="3">CGMCC 1.6494</strain>
    </source>
</reference>
<feature type="signal peptide" evidence="1">
    <location>
        <begin position="1"/>
        <end position="23"/>
    </location>
</feature>
<keyword evidence="3" id="KW-1185">Reference proteome</keyword>
<organism evidence="2 3">
    <name type="scientific">Vreelandella arcis</name>
    <dbReference type="NCBI Taxonomy" id="416873"/>
    <lineage>
        <taxon>Bacteria</taxon>
        <taxon>Pseudomonadati</taxon>
        <taxon>Pseudomonadota</taxon>
        <taxon>Gammaproteobacteria</taxon>
        <taxon>Oceanospirillales</taxon>
        <taxon>Halomonadaceae</taxon>
        <taxon>Vreelandella</taxon>
    </lineage>
</organism>
<protein>
    <submittedName>
        <fullName evidence="2">Uncharacterized conserved protein</fullName>
    </submittedName>
</protein>
<evidence type="ECO:0000313" key="3">
    <source>
        <dbReference type="Proteomes" id="UP000199677"/>
    </source>
</evidence>
<evidence type="ECO:0000313" key="2">
    <source>
        <dbReference type="EMBL" id="SDM94909.1"/>
    </source>
</evidence>
<dbReference type="Pfam" id="PF04214">
    <property type="entry name" value="DUF411"/>
    <property type="match status" value="1"/>
</dbReference>
<dbReference type="STRING" id="416873.SAMN04487951_101236"/>
<dbReference type="InterPro" id="IPR007332">
    <property type="entry name" value="DUF411"/>
</dbReference>
<feature type="chain" id="PRO_5011580910" evidence="1">
    <location>
        <begin position="24"/>
        <end position="148"/>
    </location>
</feature>
<dbReference type="EMBL" id="FNII01000001">
    <property type="protein sequence ID" value="SDM94909.1"/>
    <property type="molecule type" value="Genomic_DNA"/>
</dbReference>
<name>A0A1G9XDM7_9GAMM</name>
<dbReference type="AlphaFoldDB" id="A0A1G9XDM7"/>
<dbReference type="Proteomes" id="UP000199677">
    <property type="component" value="Unassembled WGS sequence"/>
</dbReference>
<keyword evidence="1" id="KW-0732">Signal</keyword>
<dbReference type="RefSeq" id="WP_089701651.1">
    <property type="nucleotide sequence ID" value="NZ_FNII01000001.1"/>
</dbReference>
<evidence type="ECO:0000256" key="1">
    <source>
        <dbReference type="SAM" id="SignalP"/>
    </source>
</evidence>
<proteinExistence type="predicted"/>
<dbReference type="OrthoDB" id="14727at2"/>
<gene>
    <name evidence="2" type="ORF">SAMN04487951_101236</name>
</gene>
<sequence>MNRKTASLWVSGVLLLGATTAHADLPDEATLYKNPQCGCCDGYARHLEELGIDVTIVDNVELGDIKLQAGVPYGLGSCHTIEIGEYWIEGHVPMEAVTKLFEDQPDVGGIGLAGMPIGTPGMPGPQAEPYNVYAFSDQENEPFMTLEP</sequence>
<accession>A0A1G9XDM7</accession>